<dbReference type="AlphaFoldDB" id="A0A6A7NEX6"/>
<accession>A0A6A7NEX6</accession>
<dbReference type="GO" id="GO:0004672">
    <property type="term" value="F:protein kinase activity"/>
    <property type="evidence" value="ECO:0007669"/>
    <property type="project" value="UniProtKB-ARBA"/>
</dbReference>
<proteinExistence type="predicted"/>
<reference evidence="4 5" key="1">
    <citation type="submission" date="2019-10" db="EMBL/GenBank/DDBJ databases">
        <title>Two novel species isolated from a subtropical stream in China.</title>
        <authorList>
            <person name="Lu H."/>
        </authorList>
    </citation>
    <scope>NUCLEOTIDE SEQUENCE [LARGE SCALE GENOMIC DNA]</scope>
    <source>
        <strain evidence="4 5">FT29W</strain>
    </source>
</reference>
<feature type="non-terminal residue" evidence="4">
    <location>
        <position position="97"/>
    </location>
</feature>
<evidence type="ECO:0000256" key="2">
    <source>
        <dbReference type="PROSITE-ProRule" id="PRU00110"/>
    </source>
</evidence>
<dbReference type="EMBL" id="WHUG01000057">
    <property type="protein sequence ID" value="MQA42877.1"/>
    <property type="molecule type" value="Genomic_DNA"/>
</dbReference>
<dbReference type="Proteomes" id="UP000440498">
    <property type="component" value="Unassembled WGS sequence"/>
</dbReference>
<evidence type="ECO:0000313" key="5">
    <source>
        <dbReference type="Proteomes" id="UP000440498"/>
    </source>
</evidence>
<keyword evidence="1" id="KW-0902">Two-component regulatory system</keyword>
<dbReference type="Gene3D" id="1.20.120.160">
    <property type="entry name" value="HPT domain"/>
    <property type="match status" value="1"/>
</dbReference>
<evidence type="ECO:0000313" key="4">
    <source>
        <dbReference type="EMBL" id="MQA42877.1"/>
    </source>
</evidence>
<dbReference type="GO" id="GO:0000160">
    <property type="term" value="P:phosphorelay signal transduction system"/>
    <property type="evidence" value="ECO:0007669"/>
    <property type="project" value="UniProtKB-KW"/>
</dbReference>
<feature type="non-terminal residue" evidence="4">
    <location>
        <position position="1"/>
    </location>
</feature>
<evidence type="ECO:0000259" key="3">
    <source>
        <dbReference type="PROSITE" id="PS50894"/>
    </source>
</evidence>
<comment type="caution">
    <text evidence="4">The sequence shown here is derived from an EMBL/GenBank/DDBJ whole genome shotgun (WGS) entry which is preliminary data.</text>
</comment>
<evidence type="ECO:0000256" key="1">
    <source>
        <dbReference type="ARBA" id="ARBA00023012"/>
    </source>
</evidence>
<keyword evidence="2" id="KW-0597">Phosphoprotein</keyword>
<name>A0A6A7NEX6_9BURK</name>
<dbReference type="Pfam" id="PF01627">
    <property type="entry name" value="Hpt"/>
    <property type="match status" value="1"/>
</dbReference>
<dbReference type="SUPFAM" id="SSF47226">
    <property type="entry name" value="Histidine-containing phosphotransfer domain, HPT domain"/>
    <property type="match status" value="1"/>
</dbReference>
<feature type="modified residue" description="Phosphohistidine" evidence="2">
    <location>
        <position position="70"/>
    </location>
</feature>
<dbReference type="InterPro" id="IPR036641">
    <property type="entry name" value="HPT_dom_sf"/>
</dbReference>
<gene>
    <name evidence="4" type="ORF">GEV02_32630</name>
</gene>
<dbReference type="RefSeq" id="WP_152841922.1">
    <property type="nucleotide sequence ID" value="NZ_WHUG01000057.1"/>
</dbReference>
<keyword evidence="5" id="KW-1185">Reference proteome</keyword>
<protein>
    <recommendedName>
        <fullName evidence="3">HPt domain-containing protein</fullName>
    </recommendedName>
</protein>
<feature type="domain" description="HPt" evidence="3">
    <location>
        <begin position="31"/>
        <end position="97"/>
    </location>
</feature>
<sequence length="97" mass="9620">AAGTAGPPDAPALPPLPGIDIDAALARLGGNHEALVALLKRFEQSQGGTVSEVKALLAAGQRPQAAQSLHRLRGVAANLGAGEVAGLTAAVETALRQ</sequence>
<organism evidence="4 5">
    <name type="scientific">Rugamonas aquatica</name>
    <dbReference type="NCBI Taxonomy" id="2743357"/>
    <lineage>
        <taxon>Bacteria</taxon>
        <taxon>Pseudomonadati</taxon>
        <taxon>Pseudomonadota</taxon>
        <taxon>Betaproteobacteria</taxon>
        <taxon>Burkholderiales</taxon>
        <taxon>Oxalobacteraceae</taxon>
        <taxon>Telluria group</taxon>
        <taxon>Rugamonas</taxon>
    </lineage>
</organism>
<dbReference type="PROSITE" id="PS50894">
    <property type="entry name" value="HPT"/>
    <property type="match status" value="1"/>
</dbReference>
<dbReference type="InterPro" id="IPR008207">
    <property type="entry name" value="Sig_transdc_His_kin_Hpt_dom"/>
</dbReference>